<dbReference type="AlphaFoldDB" id="A0A1M6KP91"/>
<keyword evidence="2" id="KW-1185">Reference proteome</keyword>
<dbReference type="RefSeq" id="WP_084605406.1">
    <property type="nucleotide sequence ID" value="NZ_FRAE01000008.1"/>
</dbReference>
<proteinExistence type="predicted"/>
<dbReference type="NCBIfam" id="TIGR04223">
    <property type="entry name" value="quorum_AgrD"/>
    <property type="match status" value="1"/>
</dbReference>
<organism evidence="1 2">
    <name type="scientific">Tepidibacter formicigenes DSM 15518</name>
    <dbReference type="NCBI Taxonomy" id="1123349"/>
    <lineage>
        <taxon>Bacteria</taxon>
        <taxon>Bacillati</taxon>
        <taxon>Bacillota</taxon>
        <taxon>Clostridia</taxon>
        <taxon>Peptostreptococcales</taxon>
        <taxon>Peptostreptococcaceae</taxon>
        <taxon>Tepidibacter</taxon>
    </lineage>
</organism>
<protein>
    <submittedName>
        <fullName evidence="1">Cyclic lactone autoinducer peptide</fullName>
    </submittedName>
</protein>
<evidence type="ECO:0000313" key="2">
    <source>
        <dbReference type="Proteomes" id="UP000242497"/>
    </source>
</evidence>
<dbReference type="STRING" id="1123349.SAMN02744037_00420"/>
<dbReference type="EMBL" id="FRAE01000008">
    <property type="protein sequence ID" value="SHJ60711.1"/>
    <property type="molecule type" value="Genomic_DNA"/>
</dbReference>
<name>A0A1M6KP91_9FIRM</name>
<evidence type="ECO:0000313" key="1">
    <source>
        <dbReference type="EMBL" id="SHJ60711.1"/>
    </source>
</evidence>
<dbReference type="Proteomes" id="UP000242497">
    <property type="component" value="Unassembled WGS sequence"/>
</dbReference>
<dbReference type="OrthoDB" id="9971094at2"/>
<dbReference type="InterPro" id="IPR009229">
    <property type="entry name" value="AgrD"/>
</dbReference>
<gene>
    <name evidence="1" type="ORF">SAMN02744037_00420</name>
</gene>
<reference evidence="2" key="1">
    <citation type="submission" date="2016-11" db="EMBL/GenBank/DDBJ databases">
        <authorList>
            <person name="Varghese N."/>
            <person name="Submissions S."/>
        </authorList>
    </citation>
    <scope>NUCLEOTIDE SEQUENCE [LARGE SCALE GENOMIC DNA]</scope>
    <source>
        <strain evidence="2">DSM 15518</strain>
    </source>
</reference>
<sequence>MKNLKLKILTIASDFLAMVAGTVVSAASTNLYYQPKTPKKLQK</sequence>
<accession>A0A1M6KP91</accession>